<accession>A0ACB9JD78</accession>
<sequence>MGLLHRRINAASSTFAVVDHMMRYMLNLNTVVTYCDKLLDYLLPQGRAHRGTYQRVISFLIRFVLVLLTAIPAVFSDFYVEFTTLCGASVGVMMRTDATIILCTGLFGAAFTIIRSFKYLKHLTES</sequence>
<dbReference type="Proteomes" id="UP001056120">
    <property type="component" value="Linkage Group LG04"/>
</dbReference>
<reference evidence="1 2" key="2">
    <citation type="journal article" date="2022" name="Mol. Ecol. Resour.">
        <title>The genomes of chicory, endive, great burdock and yacon provide insights into Asteraceae paleo-polyploidization history and plant inulin production.</title>
        <authorList>
            <person name="Fan W."/>
            <person name="Wang S."/>
            <person name="Wang H."/>
            <person name="Wang A."/>
            <person name="Jiang F."/>
            <person name="Liu H."/>
            <person name="Zhao H."/>
            <person name="Xu D."/>
            <person name="Zhang Y."/>
        </authorList>
    </citation>
    <scope>NUCLEOTIDE SEQUENCE [LARGE SCALE GENOMIC DNA]</scope>
    <source>
        <strain evidence="2">cv. Yunnan</strain>
        <tissue evidence="1">Leaves</tissue>
    </source>
</reference>
<gene>
    <name evidence="1" type="ORF">L1987_11434</name>
</gene>
<keyword evidence="2" id="KW-1185">Reference proteome</keyword>
<comment type="caution">
    <text evidence="1">The sequence shown here is derived from an EMBL/GenBank/DDBJ whole genome shotgun (WGS) entry which is preliminary data.</text>
</comment>
<dbReference type="EMBL" id="CM042021">
    <property type="protein sequence ID" value="KAI3817638.1"/>
    <property type="molecule type" value="Genomic_DNA"/>
</dbReference>
<proteinExistence type="predicted"/>
<evidence type="ECO:0000313" key="1">
    <source>
        <dbReference type="EMBL" id="KAI3817638.1"/>
    </source>
</evidence>
<name>A0ACB9JD78_9ASTR</name>
<evidence type="ECO:0000313" key="2">
    <source>
        <dbReference type="Proteomes" id="UP001056120"/>
    </source>
</evidence>
<reference evidence="2" key="1">
    <citation type="journal article" date="2022" name="Mol. Ecol. Resour.">
        <title>The genomes of chicory, endive, great burdock and yacon provide insights into Asteraceae palaeo-polyploidization history and plant inulin production.</title>
        <authorList>
            <person name="Fan W."/>
            <person name="Wang S."/>
            <person name="Wang H."/>
            <person name="Wang A."/>
            <person name="Jiang F."/>
            <person name="Liu H."/>
            <person name="Zhao H."/>
            <person name="Xu D."/>
            <person name="Zhang Y."/>
        </authorList>
    </citation>
    <scope>NUCLEOTIDE SEQUENCE [LARGE SCALE GENOMIC DNA]</scope>
    <source>
        <strain evidence="2">cv. Yunnan</strain>
    </source>
</reference>
<organism evidence="1 2">
    <name type="scientific">Smallanthus sonchifolius</name>
    <dbReference type="NCBI Taxonomy" id="185202"/>
    <lineage>
        <taxon>Eukaryota</taxon>
        <taxon>Viridiplantae</taxon>
        <taxon>Streptophyta</taxon>
        <taxon>Embryophyta</taxon>
        <taxon>Tracheophyta</taxon>
        <taxon>Spermatophyta</taxon>
        <taxon>Magnoliopsida</taxon>
        <taxon>eudicotyledons</taxon>
        <taxon>Gunneridae</taxon>
        <taxon>Pentapetalae</taxon>
        <taxon>asterids</taxon>
        <taxon>campanulids</taxon>
        <taxon>Asterales</taxon>
        <taxon>Asteraceae</taxon>
        <taxon>Asteroideae</taxon>
        <taxon>Heliantheae alliance</taxon>
        <taxon>Millerieae</taxon>
        <taxon>Smallanthus</taxon>
    </lineage>
</organism>
<protein>
    <submittedName>
        <fullName evidence="1">Uncharacterized protein</fullName>
    </submittedName>
</protein>